<organism evidence="2 3">
    <name type="scientific">Liparis tanakae</name>
    <name type="common">Tanaka's snailfish</name>
    <dbReference type="NCBI Taxonomy" id="230148"/>
    <lineage>
        <taxon>Eukaryota</taxon>
        <taxon>Metazoa</taxon>
        <taxon>Chordata</taxon>
        <taxon>Craniata</taxon>
        <taxon>Vertebrata</taxon>
        <taxon>Euteleostomi</taxon>
        <taxon>Actinopterygii</taxon>
        <taxon>Neopterygii</taxon>
        <taxon>Teleostei</taxon>
        <taxon>Neoteleostei</taxon>
        <taxon>Acanthomorphata</taxon>
        <taxon>Eupercaria</taxon>
        <taxon>Perciformes</taxon>
        <taxon>Cottioidei</taxon>
        <taxon>Cottales</taxon>
        <taxon>Liparidae</taxon>
        <taxon>Liparis</taxon>
    </lineage>
</organism>
<dbReference type="Proteomes" id="UP000314294">
    <property type="component" value="Unassembled WGS sequence"/>
</dbReference>
<sequence>MKRSVLRLTASTSELGLRPPGRRAVLWAEPTSRSATPTDSTRPCSATAPPDTAGVWTLVDRRERGPGRHLVLHPKTVTSQTSRGVPGPTASSTETAWTPAAPRGILYWEPTSPSVTQTDSTHLNSATYQRDTAGVWTVGDSRGREPGPHPGHHPWTVTNQMNRSALRRPVSSTESERRPPAKGLILWREPTCPNATLLDSTCYCRLALSIITLSNLNQTRDETPQ</sequence>
<reference evidence="2 3" key="1">
    <citation type="submission" date="2019-03" db="EMBL/GenBank/DDBJ databases">
        <title>First draft genome of Liparis tanakae, snailfish: a comprehensive survey of snailfish specific genes.</title>
        <authorList>
            <person name="Kim W."/>
            <person name="Song I."/>
            <person name="Jeong J.-H."/>
            <person name="Kim D."/>
            <person name="Kim S."/>
            <person name="Ryu S."/>
            <person name="Song J.Y."/>
            <person name="Lee S.K."/>
        </authorList>
    </citation>
    <scope>NUCLEOTIDE SEQUENCE [LARGE SCALE GENOMIC DNA]</scope>
    <source>
        <tissue evidence="2">Muscle</tissue>
    </source>
</reference>
<dbReference type="AlphaFoldDB" id="A0A4Z2HHB9"/>
<gene>
    <name evidence="2" type="ORF">EYF80_024443</name>
</gene>
<protein>
    <submittedName>
        <fullName evidence="2">Uncharacterized protein</fullName>
    </submittedName>
</protein>
<comment type="caution">
    <text evidence="2">The sequence shown here is derived from an EMBL/GenBank/DDBJ whole genome shotgun (WGS) entry which is preliminary data.</text>
</comment>
<proteinExistence type="predicted"/>
<feature type="region of interest" description="Disordered" evidence="1">
    <location>
        <begin position="29"/>
        <end position="52"/>
    </location>
</feature>
<feature type="region of interest" description="Disordered" evidence="1">
    <location>
        <begin position="77"/>
        <end position="96"/>
    </location>
</feature>
<evidence type="ECO:0000313" key="3">
    <source>
        <dbReference type="Proteomes" id="UP000314294"/>
    </source>
</evidence>
<evidence type="ECO:0000313" key="2">
    <source>
        <dbReference type="EMBL" id="TNN65289.1"/>
    </source>
</evidence>
<dbReference type="EMBL" id="SRLO01000237">
    <property type="protein sequence ID" value="TNN65289.1"/>
    <property type="molecule type" value="Genomic_DNA"/>
</dbReference>
<feature type="compositionally biased region" description="Polar residues" evidence="1">
    <location>
        <begin position="31"/>
        <end position="44"/>
    </location>
</feature>
<evidence type="ECO:0000256" key="1">
    <source>
        <dbReference type="SAM" id="MobiDB-lite"/>
    </source>
</evidence>
<keyword evidence="3" id="KW-1185">Reference proteome</keyword>
<name>A0A4Z2HHB9_9TELE</name>
<accession>A0A4Z2HHB9</accession>